<evidence type="ECO:0000256" key="7">
    <source>
        <dbReference type="ARBA" id="ARBA00023136"/>
    </source>
</evidence>
<evidence type="ECO:0000256" key="8">
    <source>
        <dbReference type="ARBA" id="ARBA00023303"/>
    </source>
</evidence>
<keyword evidence="6" id="KW-0406">Ion transport</keyword>
<keyword evidence="4" id="KW-0812">Transmembrane</keyword>
<dbReference type="GO" id="GO:0005261">
    <property type="term" value="F:monoatomic cation channel activity"/>
    <property type="evidence" value="ECO:0007669"/>
    <property type="project" value="TreeGrafter"/>
</dbReference>
<dbReference type="AlphaFoldDB" id="A0A6P7KSD3"/>
<evidence type="ECO:0000256" key="5">
    <source>
        <dbReference type="ARBA" id="ARBA00022989"/>
    </source>
</evidence>
<organism evidence="9 10">
    <name type="scientific">Betta splendens</name>
    <name type="common">Siamese fighting fish</name>
    <dbReference type="NCBI Taxonomy" id="158456"/>
    <lineage>
        <taxon>Eukaryota</taxon>
        <taxon>Metazoa</taxon>
        <taxon>Chordata</taxon>
        <taxon>Craniata</taxon>
        <taxon>Vertebrata</taxon>
        <taxon>Euteleostomi</taxon>
        <taxon>Actinopterygii</taxon>
        <taxon>Neopterygii</taxon>
        <taxon>Teleostei</taxon>
        <taxon>Neoteleostei</taxon>
        <taxon>Acanthomorphata</taxon>
        <taxon>Anabantaria</taxon>
        <taxon>Anabantiformes</taxon>
        <taxon>Anabantoidei</taxon>
        <taxon>Osphronemidae</taxon>
        <taxon>Betta</taxon>
    </lineage>
</organism>
<sequence length="323" mass="35813">MEKFNTALNIAKKQPNLGVGLVALLTAGGEQIFSSVVFRCPCSELNFLYGLVFLLVPALALLLLGYILNKRTWKLLTGVCSRGAKCTWRKLVAAVLVLLQISCTALVAPSSWIAVALLSGNYYECAMTGTNVSTFNKHLCENKMPQCEKQLLSLPCGRGSLVPQADREDILLLLRAQSQILGWLLIASIMLSNLLLTCVARCTSPISYLQLKFWKAYVQEESDQMDSYTTKHAKDLAERNLSSFFKQMAPANVTTPSNKDWEKISALYKFSTKDQYYSTLHQYVEHHHMPDGGLMRMVSVKSVESNDNNPAVLTFVDEGAAAL</sequence>
<dbReference type="RefSeq" id="XP_028984445.1">
    <property type="nucleotide sequence ID" value="XM_029128612.3"/>
</dbReference>
<keyword evidence="9" id="KW-1185">Reference proteome</keyword>
<protein>
    <submittedName>
        <fullName evidence="10">Calcium homeostasis modulator protein 6</fullName>
    </submittedName>
</protein>
<evidence type="ECO:0000256" key="6">
    <source>
        <dbReference type="ARBA" id="ARBA00023065"/>
    </source>
</evidence>
<dbReference type="GO" id="GO:0005886">
    <property type="term" value="C:plasma membrane"/>
    <property type="evidence" value="ECO:0007669"/>
    <property type="project" value="TreeGrafter"/>
</dbReference>
<evidence type="ECO:0000256" key="2">
    <source>
        <dbReference type="ARBA" id="ARBA00008497"/>
    </source>
</evidence>
<dbReference type="Proteomes" id="UP000515150">
    <property type="component" value="Chromosome 16"/>
</dbReference>
<evidence type="ECO:0000256" key="4">
    <source>
        <dbReference type="ARBA" id="ARBA00022692"/>
    </source>
</evidence>
<comment type="subcellular location">
    <subcellularLocation>
        <location evidence="1">Membrane</location>
        <topology evidence="1">Multi-pass membrane protein</topology>
    </subcellularLocation>
</comment>
<evidence type="ECO:0000256" key="3">
    <source>
        <dbReference type="ARBA" id="ARBA00022448"/>
    </source>
</evidence>
<dbReference type="InterPro" id="IPR029569">
    <property type="entry name" value="CALHM"/>
</dbReference>
<dbReference type="GeneID" id="114842763"/>
<dbReference type="PANTHER" id="PTHR32261:SF4">
    <property type="entry name" value="CALCIUM HOMEOSTASIS MODULATOR PROTEIN 6"/>
    <property type="match status" value="1"/>
</dbReference>
<evidence type="ECO:0000313" key="9">
    <source>
        <dbReference type="Proteomes" id="UP000515150"/>
    </source>
</evidence>
<dbReference type="CTD" id="441168"/>
<evidence type="ECO:0000256" key="1">
    <source>
        <dbReference type="ARBA" id="ARBA00004141"/>
    </source>
</evidence>
<dbReference type="InParanoid" id="A0A6P7KSD3"/>
<keyword evidence="7" id="KW-0472">Membrane</keyword>
<accession>A0A6P7KSD3</accession>
<keyword evidence="3" id="KW-0813">Transport</keyword>
<proteinExistence type="inferred from homology"/>
<gene>
    <name evidence="10" type="primary">calhm6</name>
</gene>
<dbReference type="PANTHER" id="PTHR32261">
    <property type="entry name" value="CALCIUM HOMEOSTASIS MODULATOR PROTEIN"/>
    <property type="match status" value="1"/>
</dbReference>
<dbReference type="OrthoDB" id="5962981at2759"/>
<keyword evidence="8" id="KW-0407">Ion channel</keyword>
<dbReference type="GO" id="GO:1904669">
    <property type="term" value="P:ATP export"/>
    <property type="evidence" value="ECO:0007669"/>
    <property type="project" value="UniProtKB-ARBA"/>
</dbReference>
<reference evidence="10" key="1">
    <citation type="submission" date="2025-08" db="UniProtKB">
        <authorList>
            <consortium name="RefSeq"/>
        </authorList>
    </citation>
    <scope>IDENTIFICATION</scope>
</reference>
<comment type="similarity">
    <text evidence="2">Belongs to the CALHM family.</text>
</comment>
<dbReference type="KEGG" id="bspl:114842763"/>
<evidence type="ECO:0000313" key="10">
    <source>
        <dbReference type="RefSeq" id="XP_028984445.1"/>
    </source>
</evidence>
<keyword evidence="5" id="KW-1133">Transmembrane helix</keyword>
<dbReference type="Pfam" id="PF14798">
    <property type="entry name" value="Ca_hom_mod"/>
    <property type="match status" value="1"/>
</dbReference>
<name>A0A6P7KSD3_BETSP</name>